<reference evidence="1 2" key="3">
    <citation type="journal article" date="2022" name="Microbiol. Spectr.">
        <title>Folding features and dynamics of 3D genome architecture in plant fungal pathogens.</title>
        <authorList>
            <person name="Xia C."/>
        </authorList>
    </citation>
    <scope>NUCLEOTIDE SEQUENCE [LARGE SCALE GENOMIC DNA]</scope>
    <source>
        <strain evidence="1 2">93-210</strain>
    </source>
</reference>
<dbReference type="EMBL" id="CM045876">
    <property type="protein sequence ID" value="KAI7941990.1"/>
    <property type="molecule type" value="Genomic_DNA"/>
</dbReference>
<reference evidence="2" key="1">
    <citation type="journal article" date="2018" name="BMC Genomics">
        <title>Genomic insights into host adaptation between the wheat stripe rust pathogen (Puccinia striiformis f. sp. tritici) and the barley stripe rust pathogen (Puccinia striiformis f. sp. hordei).</title>
        <authorList>
            <person name="Xia C."/>
            <person name="Wang M."/>
            <person name="Yin C."/>
            <person name="Cornejo O.E."/>
            <person name="Hulbert S.H."/>
            <person name="Chen X."/>
        </authorList>
    </citation>
    <scope>NUCLEOTIDE SEQUENCE [LARGE SCALE GENOMIC DNA]</scope>
    <source>
        <strain evidence="2">93-210</strain>
    </source>
</reference>
<accession>A0ACC0E0U8</accession>
<name>A0ACC0E0U8_9BASI</name>
<keyword evidence="2" id="KW-1185">Reference proteome</keyword>
<organism evidence="1 2">
    <name type="scientific">Puccinia striiformis f. sp. tritici</name>
    <dbReference type="NCBI Taxonomy" id="168172"/>
    <lineage>
        <taxon>Eukaryota</taxon>
        <taxon>Fungi</taxon>
        <taxon>Dikarya</taxon>
        <taxon>Basidiomycota</taxon>
        <taxon>Pucciniomycotina</taxon>
        <taxon>Pucciniomycetes</taxon>
        <taxon>Pucciniales</taxon>
        <taxon>Pucciniaceae</taxon>
        <taxon>Puccinia</taxon>
    </lineage>
</organism>
<sequence>MIALWVDEVNAVPGWKGAKKKKCQDRQTVDGRREARRIYGLRAMGEEKSADLPERRCGPRGREVDCGCGWEKRSRWEARREESTCLYIHNS</sequence>
<proteinExistence type="predicted"/>
<reference evidence="2" key="2">
    <citation type="journal article" date="2018" name="Mol. Plant Microbe Interact.">
        <title>Genome sequence resources for the wheat stripe rust pathogen (Puccinia striiformis f. sp. tritici) and the barley stripe rust pathogen (Puccinia striiformis f. sp. hordei).</title>
        <authorList>
            <person name="Xia C."/>
            <person name="Wang M."/>
            <person name="Yin C."/>
            <person name="Cornejo O.E."/>
            <person name="Hulbert S.H."/>
            <person name="Chen X."/>
        </authorList>
    </citation>
    <scope>NUCLEOTIDE SEQUENCE [LARGE SCALE GENOMIC DNA]</scope>
    <source>
        <strain evidence="2">93-210</strain>
    </source>
</reference>
<comment type="caution">
    <text evidence="1">The sequence shown here is derived from an EMBL/GenBank/DDBJ whole genome shotgun (WGS) entry which is preliminary data.</text>
</comment>
<evidence type="ECO:0000313" key="1">
    <source>
        <dbReference type="EMBL" id="KAI7941990.1"/>
    </source>
</evidence>
<protein>
    <submittedName>
        <fullName evidence="1">Uncharacterized protein</fullName>
    </submittedName>
</protein>
<evidence type="ECO:0000313" key="2">
    <source>
        <dbReference type="Proteomes" id="UP001060170"/>
    </source>
</evidence>
<dbReference type="Proteomes" id="UP001060170">
    <property type="component" value="Chromosome 12"/>
</dbReference>
<gene>
    <name evidence="1" type="ORF">MJO28_012017</name>
</gene>